<organism evidence="2 3">
    <name type="scientific">Calidris pygmaea</name>
    <name type="common">Spoon-billed sandpiper</name>
    <dbReference type="NCBI Taxonomy" id="425635"/>
    <lineage>
        <taxon>Eukaryota</taxon>
        <taxon>Metazoa</taxon>
        <taxon>Chordata</taxon>
        <taxon>Craniata</taxon>
        <taxon>Vertebrata</taxon>
        <taxon>Euteleostomi</taxon>
        <taxon>Archelosauria</taxon>
        <taxon>Archosauria</taxon>
        <taxon>Dinosauria</taxon>
        <taxon>Saurischia</taxon>
        <taxon>Theropoda</taxon>
        <taxon>Coelurosauria</taxon>
        <taxon>Aves</taxon>
        <taxon>Neognathae</taxon>
        <taxon>Neoaves</taxon>
        <taxon>Charadriiformes</taxon>
        <taxon>Scolopacidae</taxon>
        <taxon>Calidris</taxon>
    </lineage>
</organism>
<dbReference type="AlphaFoldDB" id="A0A8C3JMF7"/>
<feature type="region of interest" description="Disordered" evidence="1">
    <location>
        <begin position="1"/>
        <end position="81"/>
    </location>
</feature>
<dbReference type="Ensembl" id="ENSCPGT00000011170.1">
    <property type="protein sequence ID" value="ENSCPGP00000010174.1"/>
    <property type="gene ID" value="ENSCPGG00000007233.1"/>
</dbReference>
<reference evidence="2" key="1">
    <citation type="submission" date="2025-08" db="UniProtKB">
        <authorList>
            <consortium name="Ensembl"/>
        </authorList>
    </citation>
    <scope>IDENTIFICATION</scope>
</reference>
<evidence type="ECO:0000313" key="2">
    <source>
        <dbReference type="Ensembl" id="ENSCPGP00000010174.1"/>
    </source>
</evidence>
<keyword evidence="3" id="KW-1185">Reference proteome</keyword>
<name>A0A8C3JMF7_9CHAR</name>
<reference evidence="2" key="2">
    <citation type="submission" date="2025-09" db="UniProtKB">
        <authorList>
            <consortium name="Ensembl"/>
        </authorList>
    </citation>
    <scope>IDENTIFICATION</scope>
</reference>
<dbReference type="GO" id="GO:0097546">
    <property type="term" value="C:ciliary base"/>
    <property type="evidence" value="ECO:0007669"/>
    <property type="project" value="TreeGrafter"/>
</dbReference>
<dbReference type="Proteomes" id="UP000694419">
    <property type="component" value="Unplaced"/>
</dbReference>
<dbReference type="PANTHER" id="PTHR38326:SF1">
    <property type="entry name" value="CHROMOSOME 11 OPEN READING FRAME 97"/>
    <property type="match status" value="1"/>
</dbReference>
<sequence>MADPTLSPRHKAPGSLPQPLAPRRGAAPRRRRAGRAVTPRSAPPGLGSTRRSAALPAARSGDQPDPPPPAPALAPVATGPPVRKKVVYVEPSRRVKEILEEELSFRKEACHVKHPAAAALEGIWSVKKNFSLGSMKTVSQNRNGLLLQPQFYSRHAGTKSKSQ</sequence>
<dbReference type="InterPro" id="IPR040429">
    <property type="entry name" value="C11orf97-like"/>
</dbReference>
<dbReference type="PANTHER" id="PTHR38326">
    <property type="entry name" value="CHROMOSOME 11 OPEN READING FRAME 97"/>
    <property type="match status" value="1"/>
</dbReference>
<proteinExistence type="predicted"/>
<evidence type="ECO:0000256" key="1">
    <source>
        <dbReference type="SAM" id="MobiDB-lite"/>
    </source>
</evidence>
<evidence type="ECO:0000313" key="3">
    <source>
        <dbReference type="Proteomes" id="UP000694419"/>
    </source>
</evidence>
<accession>A0A8C3JMF7</accession>
<protein>
    <submittedName>
        <fullName evidence="2">Chromosome 11 open reading frame 97</fullName>
    </submittedName>
</protein>